<dbReference type="AlphaFoldDB" id="A0A8X6LIR2"/>
<gene>
    <name evidence="1" type="ORF">TNCT_639521</name>
</gene>
<protein>
    <submittedName>
        <fullName evidence="1">Uncharacterized protein</fullName>
    </submittedName>
</protein>
<organism evidence="1 2">
    <name type="scientific">Trichonephila clavata</name>
    <name type="common">Joro spider</name>
    <name type="synonym">Nephila clavata</name>
    <dbReference type="NCBI Taxonomy" id="2740835"/>
    <lineage>
        <taxon>Eukaryota</taxon>
        <taxon>Metazoa</taxon>
        <taxon>Ecdysozoa</taxon>
        <taxon>Arthropoda</taxon>
        <taxon>Chelicerata</taxon>
        <taxon>Arachnida</taxon>
        <taxon>Araneae</taxon>
        <taxon>Araneomorphae</taxon>
        <taxon>Entelegynae</taxon>
        <taxon>Araneoidea</taxon>
        <taxon>Nephilidae</taxon>
        <taxon>Trichonephila</taxon>
    </lineage>
</organism>
<name>A0A8X6LIR2_TRICU</name>
<keyword evidence="2" id="KW-1185">Reference proteome</keyword>
<evidence type="ECO:0000313" key="2">
    <source>
        <dbReference type="Proteomes" id="UP000887116"/>
    </source>
</evidence>
<proteinExistence type="predicted"/>
<evidence type="ECO:0000313" key="1">
    <source>
        <dbReference type="EMBL" id="GFR09862.1"/>
    </source>
</evidence>
<dbReference type="EMBL" id="BMAO01026457">
    <property type="protein sequence ID" value="GFR09862.1"/>
    <property type="molecule type" value="Genomic_DNA"/>
</dbReference>
<comment type="caution">
    <text evidence="1">The sequence shown here is derived from an EMBL/GenBank/DDBJ whole genome shotgun (WGS) entry which is preliminary data.</text>
</comment>
<reference evidence="1" key="1">
    <citation type="submission" date="2020-07" db="EMBL/GenBank/DDBJ databases">
        <title>Multicomponent nature underlies the extraordinary mechanical properties of spider dragline silk.</title>
        <authorList>
            <person name="Kono N."/>
            <person name="Nakamura H."/>
            <person name="Mori M."/>
            <person name="Yoshida Y."/>
            <person name="Ohtoshi R."/>
            <person name="Malay A.D."/>
            <person name="Moran D.A.P."/>
            <person name="Tomita M."/>
            <person name="Numata K."/>
            <person name="Arakawa K."/>
        </authorList>
    </citation>
    <scope>NUCLEOTIDE SEQUENCE</scope>
</reference>
<dbReference type="Proteomes" id="UP000887116">
    <property type="component" value="Unassembled WGS sequence"/>
</dbReference>
<accession>A0A8X6LIR2</accession>
<sequence>MVIRNGMLVYPKPAFHFSLSSAHYECFPSLQRVAEEVDPWCKHSKSRYSIRPEVVSFRLIYWLQCGRFTKGRLKNRSFIIDSVMGAIRLVFVLSKRTKNVVLVQLVKKIHFKILPLLEIE</sequence>